<keyword evidence="3" id="KW-0479">Metal-binding</keyword>
<keyword evidence="2" id="KW-0808">Transferase</keyword>
<evidence type="ECO:0000256" key="1">
    <source>
        <dbReference type="ARBA" id="ARBA00001947"/>
    </source>
</evidence>
<dbReference type="GO" id="GO:0046872">
    <property type="term" value="F:metal ion binding"/>
    <property type="evidence" value="ECO:0007669"/>
    <property type="project" value="UniProtKB-KW"/>
</dbReference>
<gene>
    <name evidence="5" type="ORF">E6H04_14640</name>
</gene>
<organism evidence="5 6">
    <name type="scientific">Candidatus Segetimicrobium genomatis</name>
    <dbReference type="NCBI Taxonomy" id="2569760"/>
    <lineage>
        <taxon>Bacteria</taxon>
        <taxon>Bacillati</taxon>
        <taxon>Candidatus Sysuimicrobiota</taxon>
        <taxon>Candidatus Sysuimicrobiia</taxon>
        <taxon>Candidatus Sysuimicrobiales</taxon>
        <taxon>Candidatus Segetimicrobiaceae</taxon>
        <taxon>Candidatus Segetimicrobium</taxon>
    </lineage>
</organism>
<dbReference type="InterPro" id="IPR008567">
    <property type="entry name" value="BKACE"/>
</dbReference>
<evidence type="ECO:0000256" key="4">
    <source>
        <dbReference type="ARBA" id="ARBA00022833"/>
    </source>
</evidence>
<accession>A0A537J052</accession>
<evidence type="ECO:0000313" key="6">
    <source>
        <dbReference type="Proteomes" id="UP000320048"/>
    </source>
</evidence>
<keyword evidence="4" id="KW-0862">Zinc</keyword>
<reference evidence="5 6" key="1">
    <citation type="journal article" date="2019" name="Nat. Microbiol.">
        <title>Mediterranean grassland soil C-N compound turnover is dependent on rainfall and depth, and is mediated by genomically divergent microorganisms.</title>
        <authorList>
            <person name="Diamond S."/>
            <person name="Andeer P.F."/>
            <person name="Li Z."/>
            <person name="Crits-Christoph A."/>
            <person name="Burstein D."/>
            <person name="Anantharaman K."/>
            <person name="Lane K.R."/>
            <person name="Thomas B.C."/>
            <person name="Pan C."/>
            <person name="Northen T.R."/>
            <person name="Banfield J.F."/>
        </authorList>
    </citation>
    <scope>NUCLEOTIDE SEQUENCE [LARGE SCALE GENOMIC DNA]</scope>
    <source>
        <strain evidence="5">NP_7</strain>
    </source>
</reference>
<dbReference type="PANTHER" id="PTHR37418">
    <property type="entry name" value="3-KETO-5-AMINOHEXANOATE CLEAVAGE ENZYME-RELATED"/>
    <property type="match status" value="1"/>
</dbReference>
<comment type="caution">
    <text evidence="5">The sequence shown here is derived from an EMBL/GenBank/DDBJ whole genome shotgun (WGS) entry which is preliminary data.</text>
</comment>
<dbReference type="AlphaFoldDB" id="A0A537J052"/>
<proteinExistence type="predicted"/>
<dbReference type="Proteomes" id="UP000320048">
    <property type="component" value="Unassembled WGS sequence"/>
</dbReference>
<protein>
    <submittedName>
        <fullName evidence="5">3-keto-5-aminohexanoate cleavage protein</fullName>
    </submittedName>
</protein>
<dbReference type="InterPro" id="IPR013785">
    <property type="entry name" value="Aldolase_TIM"/>
</dbReference>
<evidence type="ECO:0000256" key="3">
    <source>
        <dbReference type="ARBA" id="ARBA00022723"/>
    </source>
</evidence>
<evidence type="ECO:0000256" key="2">
    <source>
        <dbReference type="ARBA" id="ARBA00022679"/>
    </source>
</evidence>
<dbReference type="Gene3D" id="3.20.20.70">
    <property type="entry name" value="Aldolase class I"/>
    <property type="match status" value="1"/>
</dbReference>
<dbReference type="EMBL" id="VBAO01000493">
    <property type="protein sequence ID" value="TMI76940.1"/>
    <property type="molecule type" value="Genomic_DNA"/>
</dbReference>
<comment type="cofactor">
    <cofactor evidence="1">
        <name>Zn(2+)</name>
        <dbReference type="ChEBI" id="CHEBI:29105"/>
    </cofactor>
</comment>
<evidence type="ECO:0000313" key="5">
    <source>
        <dbReference type="EMBL" id="TMI76940.1"/>
    </source>
</evidence>
<name>A0A537J052_9BACT</name>
<dbReference type="GO" id="GO:0043720">
    <property type="term" value="F:3-keto-5-aminohexanoate cleavage activity"/>
    <property type="evidence" value="ECO:0007669"/>
    <property type="project" value="InterPro"/>
</dbReference>
<dbReference type="Pfam" id="PF05853">
    <property type="entry name" value="BKACE"/>
    <property type="match status" value="1"/>
</dbReference>
<dbReference type="PANTHER" id="PTHR37418:SF2">
    <property type="entry name" value="3-KETO-5-AMINOHEXANOATE CLEAVAGE ENZYME"/>
    <property type="match status" value="1"/>
</dbReference>
<sequence length="279" mass="31568">MSYPRNPHCPPPTEVQRVADEYIRCVQAGASIAHMHGVHKLEDEIQPDGRKLSRVDVAGWKKMKDLIQAKCDPVIQFGIASARFEEKVRLMGLGPDMMSICFNAHDEHFQPDRDYPANEIYATHPRAELVEFCKAAKDHKVKVEVESFHTGAFYNLRYVAEQDLLPPPVWTTFFLGWPGGTWTPPTPQGLVFMVENVPFRVNWNTSIMDPLTHWQILTLAVTMGGHVRVGWEDNPYVAPGKYATHCHELVDKIVRIAGEMGRGVATPAEARKIIFGKER</sequence>